<protein>
    <submittedName>
        <fullName evidence="1">Putative ovule protein</fullName>
    </submittedName>
</protein>
<dbReference type="EMBL" id="GEDG01042809">
    <property type="protein sequence ID" value="JAP06148.1"/>
    <property type="molecule type" value="Transcribed_RNA"/>
</dbReference>
<organism evidence="1">
    <name type="scientific">Solanum chacoense</name>
    <name type="common">Chaco potato</name>
    <dbReference type="NCBI Taxonomy" id="4108"/>
    <lineage>
        <taxon>Eukaryota</taxon>
        <taxon>Viridiplantae</taxon>
        <taxon>Streptophyta</taxon>
        <taxon>Embryophyta</taxon>
        <taxon>Tracheophyta</taxon>
        <taxon>Spermatophyta</taxon>
        <taxon>Magnoliopsida</taxon>
        <taxon>eudicotyledons</taxon>
        <taxon>Gunneridae</taxon>
        <taxon>Pentapetalae</taxon>
        <taxon>asterids</taxon>
        <taxon>lamiids</taxon>
        <taxon>Solanales</taxon>
        <taxon>Solanaceae</taxon>
        <taxon>Solanoideae</taxon>
        <taxon>Solaneae</taxon>
        <taxon>Solanum</taxon>
    </lineage>
</organism>
<sequence length="61" mass="7779">LHVLHTFEMANETFDFFWHSLHNAIRVLKLWRWDRHPFSRRRHRRRTFFLRRHSSSLLPLL</sequence>
<accession>A0A0V0GD74</accession>
<evidence type="ECO:0000313" key="1">
    <source>
        <dbReference type="EMBL" id="JAP06148.1"/>
    </source>
</evidence>
<proteinExistence type="predicted"/>
<reference evidence="1" key="1">
    <citation type="submission" date="2015-12" db="EMBL/GenBank/DDBJ databases">
        <title>Gene expression during late stages of embryo sac development: a critical building block for successful pollen-pistil interactions.</title>
        <authorList>
            <person name="Liu Y."/>
            <person name="Joly V."/>
            <person name="Sabar M."/>
            <person name="Matton D.P."/>
        </authorList>
    </citation>
    <scope>NUCLEOTIDE SEQUENCE</scope>
</reference>
<dbReference type="AlphaFoldDB" id="A0A0V0GD74"/>
<name>A0A0V0GD74_SOLCH</name>
<feature type="non-terminal residue" evidence="1">
    <location>
        <position position="1"/>
    </location>
</feature>